<organism evidence="1 2">
    <name type="scientific">Lithospermum erythrorhizon</name>
    <name type="common">Purple gromwell</name>
    <name type="synonym">Lithospermum officinale var. erythrorhizon</name>
    <dbReference type="NCBI Taxonomy" id="34254"/>
    <lineage>
        <taxon>Eukaryota</taxon>
        <taxon>Viridiplantae</taxon>
        <taxon>Streptophyta</taxon>
        <taxon>Embryophyta</taxon>
        <taxon>Tracheophyta</taxon>
        <taxon>Spermatophyta</taxon>
        <taxon>Magnoliopsida</taxon>
        <taxon>eudicotyledons</taxon>
        <taxon>Gunneridae</taxon>
        <taxon>Pentapetalae</taxon>
        <taxon>asterids</taxon>
        <taxon>lamiids</taxon>
        <taxon>Boraginales</taxon>
        <taxon>Boraginaceae</taxon>
        <taxon>Boraginoideae</taxon>
        <taxon>Lithospermeae</taxon>
        <taxon>Lithospermum</taxon>
    </lineage>
</organism>
<comment type="caution">
    <text evidence="1">The sequence shown here is derived from an EMBL/GenBank/DDBJ whole genome shotgun (WGS) entry which is preliminary data.</text>
</comment>
<evidence type="ECO:0000313" key="2">
    <source>
        <dbReference type="Proteomes" id="UP001454036"/>
    </source>
</evidence>
<accession>A0AAV3R361</accession>
<dbReference type="EMBL" id="BAABME010007074">
    <property type="protein sequence ID" value="GAA0170051.1"/>
    <property type="molecule type" value="Genomic_DNA"/>
</dbReference>
<evidence type="ECO:0000313" key="1">
    <source>
        <dbReference type="EMBL" id="GAA0170051.1"/>
    </source>
</evidence>
<reference evidence="1 2" key="1">
    <citation type="submission" date="2024-01" db="EMBL/GenBank/DDBJ databases">
        <title>The complete chloroplast genome sequence of Lithospermum erythrorhizon: insights into the phylogenetic relationship among Boraginaceae species and the maternal lineages of purple gromwells.</title>
        <authorList>
            <person name="Okada T."/>
            <person name="Watanabe K."/>
        </authorList>
    </citation>
    <scope>NUCLEOTIDE SEQUENCE [LARGE SCALE GENOMIC DNA]</scope>
</reference>
<keyword evidence="2" id="KW-1185">Reference proteome</keyword>
<name>A0AAV3R361_LITER</name>
<dbReference type="AlphaFoldDB" id="A0AAV3R361"/>
<dbReference type="Proteomes" id="UP001454036">
    <property type="component" value="Unassembled WGS sequence"/>
</dbReference>
<sequence>MAYVPSYPEYTPSVRYAVAVDPRWIALCGSHRGNPLSYPIVMDEIERRYLDRRGVPQGERAAAALDVTLGSGLVHTLEDRQQLLDYDVTVLNGHSKMHRRWAFITRICRHL</sequence>
<proteinExistence type="predicted"/>
<gene>
    <name evidence="1" type="ORF">LIER_24398</name>
</gene>
<protein>
    <submittedName>
        <fullName evidence="1">Uncharacterized protein</fullName>
    </submittedName>
</protein>